<evidence type="ECO:0000256" key="3">
    <source>
        <dbReference type="SAM" id="MobiDB-lite"/>
    </source>
</evidence>
<reference evidence="7 8" key="1">
    <citation type="journal article" date="2013" name="Proc. Natl. Acad. Sci. U.S.A.">
        <title>The king cobra genome reveals dynamic gene evolution and adaptation in the snake venom system.</title>
        <authorList>
            <person name="Vonk F.J."/>
            <person name="Casewell N.R."/>
            <person name="Henkel C.V."/>
            <person name="Heimberg A.M."/>
            <person name="Jansen H.J."/>
            <person name="McCleary R.J."/>
            <person name="Kerkkamp H.M."/>
            <person name="Vos R.A."/>
            <person name="Guerreiro I."/>
            <person name="Calvete J.J."/>
            <person name="Wuster W."/>
            <person name="Woods A.E."/>
            <person name="Logan J.M."/>
            <person name="Harrison R.A."/>
            <person name="Castoe T.A."/>
            <person name="de Koning A.P."/>
            <person name="Pollock D.D."/>
            <person name="Yandell M."/>
            <person name="Calderon D."/>
            <person name="Renjifo C."/>
            <person name="Currier R.B."/>
            <person name="Salgado D."/>
            <person name="Pla D."/>
            <person name="Sanz L."/>
            <person name="Hyder A.S."/>
            <person name="Ribeiro J.M."/>
            <person name="Arntzen J.W."/>
            <person name="van den Thillart G.E."/>
            <person name="Boetzer M."/>
            <person name="Pirovano W."/>
            <person name="Dirks R.P."/>
            <person name="Spaink H.P."/>
            <person name="Duboule D."/>
            <person name="McGlinn E."/>
            <person name="Kini R.M."/>
            <person name="Richardson M.K."/>
        </authorList>
    </citation>
    <scope>NUCLEOTIDE SEQUENCE</scope>
    <source>
        <tissue evidence="7">Blood</tissue>
    </source>
</reference>
<keyword evidence="1" id="KW-0677">Repeat</keyword>
<evidence type="ECO:0000259" key="5">
    <source>
        <dbReference type="PROSITE" id="PS50918"/>
    </source>
</evidence>
<dbReference type="SMART" id="SM01127">
    <property type="entry name" value="DDHD"/>
    <property type="match status" value="1"/>
</dbReference>
<evidence type="ECO:0000256" key="4">
    <source>
        <dbReference type="SAM" id="Phobius"/>
    </source>
</evidence>
<dbReference type="InterPro" id="IPR057825">
    <property type="entry name" value="WWE_SEC23-DDH2"/>
</dbReference>
<proteinExistence type="inferred from homology"/>
<accession>V8P098</accession>
<dbReference type="Gene3D" id="1.10.790.10">
    <property type="entry name" value="Prion/Doppel protein, beta-ribbon domain"/>
    <property type="match status" value="2"/>
</dbReference>
<evidence type="ECO:0000256" key="1">
    <source>
        <dbReference type="ARBA" id="ARBA00022737"/>
    </source>
</evidence>
<dbReference type="SUPFAM" id="SSF47769">
    <property type="entry name" value="SAM/Pointed domain"/>
    <property type="match status" value="1"/>
</dbReference>
<comment type="similarity">
    <text evidence="2">Belongs to the PA-PLA1 family.</text>
</comment>
<dbReference type="Proteomes" id="UP000018936">
    <property type="component" value="Unassembled WGS sequence"/>
</dbReference>
<dbReference type="PROSITE" id="PS51043">
    <property type="entry name" value="DDHD"/>
    <property type="match status" value="1"/>
</dbReference>
<dbReference type="PANTHER" id="PTHR23509">
    <property type="entry name" value="PA-PL1 PHOSPHOLIPASE FAMILY"/>
    <property type="match status" value="1"/>
</dbReference>
<name>V8P098_OPHHA</name>
<dbReference type="GO" id="GO:0046872">
    <property type="term" value="F:metal ion binding"/>
    <property type="evidence" value="ECO:0007669"/>
    <property type="project" value="InterPro"/>
</dbReference>
<keyword evidence="4" id="KW-1133">Transmembrane helix</keyword>
<dbReference type="InterPro" id="IPR004177">
    <property type="entry name" value="DDHD_dom"/>
</dbReference>
<feature type="compositionally biased region" description="Low complexity" evidence="3">
    <location>
        <begin position="15"/>
        <end position="27"/>
    </location>
</feature>
<protein>
    <submittedName>
        <fullName evidence="7">Phospholipase DDHD2</fullName>
    </submittedName>
</protein>
<dbReference type="PANTHER" id="PTHR23509:SF7">
    <property type="entry name" value="PHOSPHOLIPASE DDHD2"/>
    <property type="match status" value="1"/>
</dbReference>
<dbReference type="Pfam" id="PF23464">
    <property type="entry name" value="WWE_3"/>
    <property type="match status" value="1"/>
</dbReference>
<dbReference type="GO" id="GO:0004806">
    <property type="term" value="F:triacylglycerol lipase activity"/>
    <property type="evidence" value="ECO:0007669"/>
    <property type="project" value="TreeGrafter"/>
</dbReference>
<dbReference type="SMART" id="SM00157">
    <property type="entry name" value="PRP"/>
    <property type="match status" value="1"/>
</dbReference>
<feature type="transmembrane region" description="Helical" evidence="4">
    <location>
        <begin position="1049"/>
        <end position="1069"/>
    </location>
</feature>
<comment type="caution">
    <text evidence="7">The sequence shown here is derived from an EMBL/GenBank/DDBJ whole genome shotgun (WGS) entry which is preliminary data.</text>
</comment>
<dbReference type="InterPro" id="IPR004170">
    <property type="entry name" value="WWE_dom"/>
</dbReference>
<feature type="non-terminal residue" evidence="7">
    <location>
        <position position="1"/>
    </location>
</feature>
<feature type="region of interest" description="Disordered" evidence="3">
    <location>
        <begin position="532"/>
        <end position="574"/>
    </location>
</feature>
<dbReference type="GO" id="GO:0004620">
    <property type="term" value="F:phospholipase activity"/>
    <property type="evidence" value="ECO:0007669"/>
    <property type="project" value="TreeGrafter"/>
</dbReference>
<dbReference type="GO" id="GO:0051260">
    <property type="term" value="P:protein homooligomerization"/>
    <property type="evidence" value="ECO:0007669"/>
    <property type="project" value="InterPro"/>
</dbReference>
<feature type="compositionally biased region" description="Basic and acidic residues" evidence="3">
    <location>
        <begin position="549"/>
        <end position="569"/>
    </location>
</feature>
<dbReference type="EMBL" id="AZIM01001142">
    <property type="protein sequence ID" value="ETE67929.1"/>
    <property type="molecule type" value="Genomic_DNA"/>
</dbReference>
<gene>
    <name evidence="7" type="primary">DDHD2</name>
    <name evidence="7" type="ORF">L345_06273</name>
</gene>
<evidence type="ECO:0000259" key="6">
    <source>
        <dbReference type="PROSITE" id="PS51043"/>
    </source>
</evidence>
<feature type="domain" description="DDHD" evidence="6">
    <location>
        <begin position="395"/>
        <end position="624"/>
    </location>
</feature>
<dbReference type="Pfam" id="PF02862">
    <property type="entry name" value="DDHD"/>
    <property type="match status" value="1"/>
</dbReference>
<feature type="domain" description="WWE" evidence="5">
    <location>
        <begin position="34"/>
        <end position="117"/>
    </location>
</feature>
<dbReference type="Pfam" id="PF00377">
    <property type="entry name" value="Prion"/>
    <property type="match status" value="2"/>
</dbReference>
<dbReference type="Gene3D" id="1.10.150.50">
    <property type="entry name" value="Transcription Factor, Ets-1"/>
    <property type="match status" value="1"/>
</dbReference>
<evidence type="ECO:0000313" key="7">
    <source>
        <dbReference type="EMBL" id="ETE67929.1"/>
    </source>
</evidence>
<dbReference type="SUPFAM" id="SSF54098">
    <property type="entry name" value="Prion-like"/>
    <property type="match status" value="2"/>
</dbReference>
<keyword evidence="4" id="KW-0472">Membrane</keyword>
<keyword evidence="4" id="KW-0812">Transmembrane</keyword>
<feature type="region of interest" description="Disordered" evidence="3">
    <location>
        <begin position="853"/>
        <end position="875"/>
    </location>
</feature>
<dbReference type="InterPro" id="IPR001660">
    <property type="entry name" value="SAM"/>
</dbReference>
<dbReference type="AlphaFoldDB" id="V8P098"/>
<dbReference type="InterPro" id="IPR022416">
    <property type="entry name" value="Prion/Doppel_prot_b-ribbon_dom"/>
</dbReference>
<dbReference type="SMART" id="SM00454">
    <property type="entry name" value="SAM"/>
    <property type="match status" value="1"/>
</dbReference>
<dbReference type="GO" id="GO:0030134">
    <property type="term" value="C:COPII-coated ER to Golgi transport vesicle"/>
    <property type="evidence" value="ECO:0007669"/>
    <property type="project" value="TreeGrafter"/>
</dbReference>
<dbReference type="InterPro" id="IPR058055">
    <property type="entry name" value="PA-PLA1"/>
</dbReference>
<evidence type="ECO:0000313" key="8">
    <source>
        <dbReference type="Proteomes" id="UP000018936"/>
    </source>
</evidence>
<dbReference type="InterPro" id="IPR013761">
    <property type="entry name" value="SAM/pointed_sf"/>
</dbReference>
<dbReference type="OrthoDB" id="69269at2759"/>
<dbReference type="InterPro" id="IPR036924">
    <property type="entry name" value="Prion/Doppel_b-ribbon_dom_sf"/>
</dbReference>
<keyword evidence="8" id="KW-1185">Reference proteome</keyword>
<evidence type="ECO:0000256" key="2">
    <source>
        <dbReference type="ARBA" id="ARBA00038464"/>
    </source>
</evidence>
<sequence>MFVPGGTMSTTEQQSTEASPSSNSNSSTYYEAVEAEAANKYEPVSPHWFYCRTVDSREKWIPFSEQDSEKLETAYQSSKHCKELIVPTEGGRYDVHLKKRVRYAVYWEEAESEDTYMICVTLDEWKKKLESPNREVIILHNPKLMVHYQPVTVTDDWGVSPAEQGRPRTVKRGVDNISVEIPHGEPTQIDHLVFVVHGIGPACDIRFRSIVQCVNDFRSVSLNMLSAHFKKAQEQQQIGRVEFIPVNWHSTLHTGVDVNLERITLPSINRLRHFINDTILDVFFYNSSTYCQTIVDTVASEMNRIYLLFLERNPDFKGGVSIAGHSLGSLILFDLLTNQKWTPDEQEKKEGLQRLVMDQEVNKSMKDILAELDLSEYYAVFEKEKMDNRALALCTDKELKEMGIPLGPRIKILHYLRKRSNYQTLRLTSGAAEEGGDANQETSAMPTCAETSCRHPGVVMGQFDPVAYRIEPMIVPDVEFEPMLLPHHKGRKRMHLELKEGLTRMSMDLKNNLLGSLRTAWQSFTRTSLPAVEAGATGDVEQESEAETSMEKQPEEKPEEPTTSAKEDPPPVNVGLLNGGHRIDYVLQEKPIESFNEYLFALQGHLCYWESEDTVLLLLKEIYQTKGISMDQPLLGGSEAVFKWRRFWHKQQAIIGTEHAPPTVSYSIWRFAELKKNTTSLFEKTESPNSLSSICQHEAHPPPYPANPQNHGYFPHQPYNPQNPQWGHYNPKPWKPKPPKTKMKHVAGAAIAGAAAGAVGGYFLGRAMSNLHFQFNNLNEERWWYENRHRYSDQVYYPQYIQPVPQNIFVRDCVNITVKEYLEPTGNTTEDEMEAVVVKHVVKEMCIEQYRTFSSSSEGSSRPHGGNPVGPKPKDDEVKYVVGEPVVDVPVEDPESYILGSPIAKMYFRFNDSEEEHWWNENHHRFATHVYHPNFSKPISRDAFLSECVNVTMGEYVKPTGNQTEDELEARVVTQVANEKCMEMYPRLTVFTMSSSYYNNKPETATTLEIKSEFKHGEGAVLANSPGGDSGHNAPNNAVPDLHFSFENALFLIHPVAISIITLITPFLIF</sequence>
<dbReference type="InterPro" id="IPR000817">
    <property type="entry name" value="Prion"/>
</dbReference>
<dbReference type="PROSITE" id="PS50918">
    <property type="entry name" value="WWE"/>
    <property type="match status" value="1"/>
</dbReference>
<feature type="region of interest" description="Disordered" evidence="3">
    <location>
        <begin position="1"/>
        <end position="27"/>
    </location>
</feature>
<dbReference type="Pfam" id="PF00536">
    <property type="entry name" value="SAM_1"/>
    <property type="match status" value="1"/>
</dbReference>
<organism evidence="7 8">
    <name type="scientific">Ophiophagus hannah</name>
    <name type="common">King cobra</name>
    <name type="synonym">Naja hannah</name>
    <dbReference type="NCBI Taxonomy" id="8665"/>
    <lineage>
        <taxon>Eukaryota</taxon>
        <taxon>Metazoa</taxon>
        <taxon>Chordata</taxon>
        <taxon>Craniata</taxon>
        <taxon>Vertebrata</taxon>
        <taxon>Euteleostomi</taxon>
        <taxon>Lepidosauria</taxon>
        <taxon>Squamata</taxon>
        <taxon>Bifurcata</taxon>
        <taxon>Unidentata</taxon>
        <taxon>Episquamata</taxon>
        <taxon>Toxicofera</taxon>
        <taxon>Serpentes</taxon>
        <taxon>Colubroidea</taxon>
        <taxon>Elapidae</taxon>
        <taxon>Elapinae</taxon>
        <taxon>Ophiophagus</taxon>
    </lineage>
</organism>
<dbReference type="GO" id="GO:0016020">
    <property type="term" value="C:membrane"/>
    <property type="evidence" value="ECO:0007669"/>
    <property type="project" value="InterPro"/>
</dbReference>